<keyword evidence="2" id="KW-1185">Reference proteome</keyword>
<gene>
    <name evidence="1" type="ORF">A4R35_13945</name>
</gene>
<accession>A0A328VIC2</accession>
<dbReference type="EMBL" id="MCIF01000002">
    <property type="protein sequence ID" value="RAQ96641.1"/>
    <property type="molecule type" value="Genomic_DNA"/>
</dbReference>
<organism evidence="1 2">
    <name type="scientific">Thermogemmatispora tikiterensis</name>
    <dbReference type="NCBI Taxonomy" id="1825093"/>
    <lineage>
        <taxon>Bacteria</taxon>
        <taxon>Bacillati</taxon>
        <taxon>Chloroflexota</taxon>
        <taxon>Ktedonobacteria</taxon>
        <taxon>Thermogemmatisporales</taxon>
        <taxon>Thermogemmatisporaceae</taxon>
        <taxon>Thermogemmatispora</taxon>
    </lineage>
</organism>
<sequence>MARKAGQRYASIVTALPAEACPLSQRGQQLQASGFRPGNLEEKRLHLAVSWQRWLSVCHEKNPLE</sequence>
<evidence type="ECO:0000313" key="1">
    <source>
        <dbReference type="EMBL" id="RAQ96641.1"/>
    </source>
</evidence>
<dbReference type="AlphaFoldDB" id="A0A328VIC2"/>
<proteinExistence type="predicted"/>
<reference evidence="1 2" key="1">
    <citation type="submission" date="2016-08" db="EMBL/GenBank/DDBJ databases">
        <title>Analysis of Carbohydrate Active Enzymes in Thermogemmatispora T81 Reveals Carbohydrate Degradation Ability.</title>
        <authorList>
            <person name="Tomazini A."/>
            <person name="Lal S."/>
            <person name="Stott M."/>
            <person name="Henrissat B."/>
            <person name="Polikarpov I."/>
            <person name="Sparling R."/>
            <person name="Levin D.B."/>
        </authorList>
    </citation>
    <scope>NUCLEOTIDE SEQUENCE [LARGE SCALE GENOMIC DNA]</scope>
    <source>
        <strain evidence="1 2">T81</strain>
    </source>
</reference>
<name>A0A328VIC2_9CHLR</name>
<dbReference type="Proteomes" id="UP000248706">
    <property type="component" value="Unassembled WGS sequence"/>
</dbReference>
<comment type="caution">
    <text evidence="1">The sequence shown here is derived from an EMBL/GenBank/DDBJ whole genome shotgun (WGS) entry which is preliminary data.</text>
</comment>
<evidence type="ECO:0000313" key="2">
    <source>
        <dbReference type="Proteomes" id="UP000248706"/>
    </source>
</evidence>
<protein>
    <submittedName>
        <fullName evidence="1">Uncharacterized protein</fullName>
    </submittedName>
</protein>